<protein>
    <recommendedName>
        <fullName evidence="2">Response regulatory domain-containing protein</fullName>
    </recommendedName>
</protein>
<dbReference type="EMBL" id="AP018203">
    <property type="protein sequence ID" value="BAY58852.1"/>
    <property type="molecule type" value="Genomic_DNA"/>
</dbReference>
<comment type="caution">
    <text evidence="1">Lacks conserved residue(s) required for the propagation of feature annotation.</text>
</comment>
<feature type="domain" description="Response regulatory" evidence="2">
    <location>
        <begin position="7"/>
        <end position="120"/>
    </location>
</feature>
<dbReference type="GO" id="GO:0000160">
    <property type="term" value="P:phosphorelay signal transduction system"/>
    <property type="evidence" value="ECO:0007669"/>
    <property type="project" value="InterPro"/>
</dbReference>
<organism evidence="3 4">
    <name type="scientific">Leptolyngbya boryana NIES-2135</name>
    <dbReference type="NCBI Taxonomy" id="1973484"/>
    <lineage>
        <taxon>Bacteria</taxon>
        <taxon>Bacillati</taxon>
        <taxon>Cyanobacteriota</taxon>
        <taxon>Cyanophyceae</taxon>
        <taxon>Leptolyngbyales</taxon>
        <taxon>Leptolyngbyaceae</taxon>
        <taxon>Leptolyngbya group</taxon>
        <taxon>Leptolyngbya</taxon>
    </lineage>
</organism>
<evidence type="ECO:0000313" key="3">
    <source>
        <dbReference type="EMBL" id="BAY58852.1"/>
    </source>
</evidence>
<proteinExistence type="predicted"/>
<dbReference type="PROSITE" id="PS50110">
    <property type="entry name" value="RESPONSE_REGULATORY"/>
    <property type="match status" value="1"/>
</dbReference>
<dbReference type="AlphaFoldDB" id="A0A1Z4JQ52"/>
<gene>
    <name evidence="3" type="ORF">NIES2135_57260</name>
</gene>
<evidence type="ECO:0000259" key="2">
    <source>
        <dbReference type="PROSITE" id="PS50110"/>
    </source>
</evidence>
<dbReference type="Proteomes" id="UP000217895">
    <property type="component" value="Chromosome"/>
</dbReference>
<dbReference type="SUPFAM" id="SSF52172">
    <property type="entry name" value="CheY-like"/>
    <property type="match status" value="1"/>
</dbReference>
<dbReference type="InterPro" id="IPR011006">
    <property type="entry name" value="CheY-like_superfamily"/>
</dbReference>
<accession>A0A1Z4JQ52</accession>
<dbReference type="Gene3D" id="3.40.50.2300">
    <property type="match status" value="1"/>
</dbReference>
<reference evidence="3 4" key="1">
    <citation type="submission" date="2017-06" db="EMBL/GenBank/DDBJ databases">
        <title>Genome sequencing of cyanobaciteial culture collection at National Institute for Environmental Studies (NIES).</title>
        <authorList>
            <person name="Hirose Y."/>
            <person name="Shimura Y."/>
            <person name="Fujisawa T."/>
            <person name="Nakamura Y."/>
            <person name="Kawachi M."/>
        </authorList>
    </citation>
    <scope>NUCLEOTIDE SEQUENCE [LARGE SCALE GENOMIC DNA]</scope>
    <source>
        <strain evidence="3 4">NIES-2135</strain>
    </source>
</reference>
<dbReference type="InterPro" id="IPR001789">
    <property type="entry name" value="Sig_transdc_resp-reg_receiver"/>
</dbReference>
<name>A0A1Z4JQ52_LEPBY</name>
<keyword evidence="4" id="KW-1185">Reference proteome</keyword>
<sequence length="128" mass="14401">MVFPSTYILLLAPQLEELDGLESLLQQVVLDVEIVENADQALAKVTQNPPCLIILQEHLRSETVIHQLRLLSNADRTTLVIVTETDSPSWLHQEQRPDVDGFLVKPLSTEVLFSLIHSASARHYCHPV</sequence>
<evidence type="ECO:0000256" key="1">
    <source>
        <dbReference type="PROSITE-ProRule" id="PRU00169"/>
    </source>
</evidence>
<evidence type="ECO:0000313" key="4">
    <source>
        <dbReference type="Proteomes" id="UP000217895"/>
    </source>
</evidence>